<proteinExistence type="predicted"/>
<keyword evidence="3" id="KW-1185">Reference proteome</keyword>
<accession>A0AAV4WIN4</accession>
<gene>
    <name evidence="2" type="primary">AVEN_239821_1</name>
    <name evidence="2" type="ORF">CDAR_376691</name>
</gene>
<evidence type="ECO:0000313" key="3">
    <source>
        <dbReference type="Proteomes" id="UP001054837"/>
    </source>
</evidence>
<name>A0AAV4WIN4_9ARAC</name>
<evidence type="ECO:0000313" key="2">
    <source>
        <dbReference type="EMBL" id="GIY82153.1"/>
    </source>
</evidence>
<dbReference type="AlphaFoldDB" id="A0AAV4WIN4"/>
<comment type="caution">
    <text evidence="2">The sequence shown here is derived from an EMBL/GenBank/DDBJ whole genome shotgun (WGS) entry which is preliminary data.</text>
</comment>
<organism evidence="2 3">
    <name type="scientific">Caerostris darwini</name>
    <dbReference type="NCBI Taxonomy" id="1538125"/>
    <lineage>
        <taxon>Eukaryota</taxon>
        <taxon>Metazoa</taxon>
        <taxon>Ecdysozoa</taxon>
        <taxon>Arthropoda</taxon>
        <taxon>Chelicerata</taxon>
        <taxon>Arachnida</taxon>
        <taxon>Araneae</taxon>
        <taxon>Araneomorphae</taxon>
        <taxon>Entelegynae</taxon>
        <taxon>Araneoidea</taxon>
        <taxon>Araneidae</taxon>
        <taxon>Caerostris</taxon>
    </lineage>
</organism>
<feature type="compositionally biased region" description="Basic and acidic residues" evidence="1">
    <location>
        <begin position="52"/>
        <end position="62"/>
    </location>
</feature>
<dbReference type="Proteomes" id="UP001054837">
    <property type="component" value="Unassembled WGS sequence"/>
</dbReference>
<protein>
    <submittedName>
        <fullName evidence="2">Uncharacterized protein</fullName>
    </submittedName>
</protein>
<reference evidence="2 3" key="1">
    <citation type="submission" date="2021-06" db="EMBL/GenBank/DDBJ databases">
        <title>Caerostris darwini draft genome.</title>
        <authorList>
            <person name="Kono N."/>
            <person name="Arakawa K."/>
        </authorList>
    </citation>
    <scope>NUCLEOTIDE SEQUENCE [LARGE SCALE GENOMIC DNA]</scope>
</reference>
<feature type="region of interest" description="Disordered" evidence="1">
    <location>
        <begin position="19"/>
        <end position="91"/>
    </location>
</feature>
<evidence type="ECO:0000256" key="1">
    <source>
        <dbReference type="SAM" id="MobiDB-lite"/>
    </source>
</evidence>
<feature type="compositionally biased region" description="Polar residues" evidence="1">
    <location>
        <begin position="25"/>
        <end position="38"/>
    </location>
</feature>
<feature type="region of interest" description="Disordered" evidence="1">
    <location>
        <begin position="115"/>
        <end position="161"/>
    </location>
</feature>
<dbReference type="EMBL" id="BPLQ01014692">
    <property type="protein sequence ID" value="GIY82153.1"/>
    <property type="molecule type" value="Genomic_DNA"/>
</dbReference>
<sequence>MASFAKHLSTHLYFHMERNHHKSGSRNSQPSASGFSRSSEVHYSPTTPTSWNKEHCRGEPRGHNYGGELVPSYDDTSGGSPRHVSSEHRGSIMGSDWPEDYFSYSPYLLTPDLSSKSRAHRRQNRRSTDSSSRYEVSIDDVLPMSEHPRMRPPEPASPILDRRFPTFYSHGRRDDLDYPSVYPDEIEQDCFIVPKRMRGRFLPVRNVSFNI</sequence>